<dbReference type="EMBL" id="PKMF04000149">
    <property type="protein sequence ID" value="KAK7846835.1"/>
    <property type="molecule type" value="Genomic_DNA"/>
</dbReference>
<gene>
    <name evidence="1" type="ORF">CFP56_007353</name>
</gene>
<protein>
    <submittedName>
        <fullName evidence="1">Uncharacterized protein</fullName>
    </submittedName>
</protein>
<accession>A0AAW0L682</accession>
<proteinExistence type="predicted"/>
<sequence>MSEELFSNSIPVICVAFSGVRESIQYQAHHDPLRRKNLSHRPEDSQQELFLSSSWTSQVMFLQRELCLWHLLIQYRSTLLVPLLSEVKLLTSRSPIVLQILAETLE</sequence>
<organism evidence="1 2">
    <name type="scientific">Quercus suber</name>
    <name type="common">Cork oak</name>
    <dbReference type="NCBI Taxonomy" id="58331"/>
    <lineage>
        <taxon>Eukaryota</taxon>
        <taxon>Viridiplantae</taxon>
        <taxon>Streptophyta</taxon>
        <taxon>Embryophyta</taxon>
        <taxon>Tracheophyta</taxon>
        <taxon>Spermatophyta</taxon>
        <taxon>Magnoliopsida</taxon>
        <taxon>eudicotyledons</taxon>
        <taxon>Gunneridae</taxon>
        <taxon>Pentapetalae</taxon>
        <taxon>rosids</taxon>
        <taxon>fabids</taxon>
        <taxon>Fagales</taxon>
        <taxon>Fagaceae</taxon>
        <taxon>Quercus</taxon>
    </lineage>
</organism>
<dbReference type="Proteomes" id="UP000237347">
    <property type="component" value="Unassembled WGS sequence"/>
</dbReference>
<dbReference type="AlphaFoldDB" id="A0AAW0L682"/>
<evidence type="ECO:0000313" key="1">
    <source>
        <dbReference type="EMBL" id="KAK7846835.1"/>
    </source>
</evidence>
<reference evidence="1 2" key="1">
    <citation type="journal article" date="2018" name="Sci. Data">
        <title>The draft genome sequence of cork oak.</title>
        <authorList>
            <person name="Ramos A.M."/>
            <person name="Usie A."/>
            <person name="Barbosa P."/>
            <person name="Barros P.M."/>
            <person name="Capote T."/>
            <person name="Chaves I."/>
            <person name="Simoes F."/>
            <person name="Abreu I."/>
            <person name="Carrasquinho I."/>
            <person name="Faro C."/>
            <person name="Guimaraes J.B."/>
            <person name="Mendonca D."/>
            <person name="Nobrega F."/>
            <person name="Rodrigues L."/>
            <person name="Saibo N.J.M."/>
            <person name="Varela M.C."/>
            <person name="Egas C."/>
            <person name="Matos J."/>
            <person name="Miguel C.M."/>
            <person name="Oliveira M.M."/>
            <person name="Ricardo C.P."/>
            <person name="Goncalves S."/>
        </authorList>
    </citation>
    <scope>NUCLEOTIDE SEQUENCE [LARGE SCALE GENOMIC DNA]</scope>
    <source>
        <strain evidence="2">cv. HL8</strain>
    </source>
</reference>
<keyword evidence="2" id="KW-1185">Reference proteome</keyword>
<name>A0AAW0L682_QUESU</name>
<comment type="caution">
    <text evidence="1">The sequence shown here is derived from an EMBL/GenBank/DDBJ whole genome shotgun (WGS) entry which is preliminary data.</text>
</comment>
<evidence type="ECO:0000313" key="2">
    <source>
        <dbReference type="Proteomes" id="UP000237347"/>
    </source>
</evidence>